<organism evidence="1 2">
    <name type="scientific">Anaerosporobacter mobilis DSM 15930</name>
    <dbReference type="NCBI Taxonomy" id="1120996"/>
    <lineage>
        <taxon>Bacteria</taxon>
        <taxon>Bacillati</taxon>
        <taxon>Bacillota</taxon>
        <taxon>Clostridia</taxon>
        <taxon>Lachnospirales</taxon>
        <taxon>Lachnospiraceae</taxon>
        <taxon>Anaerosporobacter</taxon>
    </lineage>
</organism>
<gene>
    <name evidence="1" type="ORF">SAMN02746066_01440</name>
</gene>
<accession>A0A1M7HLG5</accession>
<name>A0A1M7HLG5_9FIRM</name>
<dbReference type="RefSeq" id="WP_073285257.1">
    <property type="nucleotide sequence ID" value="NZ_FRCP01000008.1"/>
</dbReference>
<dbReference type="Proteomes" id="UP000184038">
    <property type="component" value="Unassembled WGS sequence"/>
</dbReference>
<sequence length="304" mass="34948">MKLEDIVLVKEHVKGRVMNYLSTLDDYMLIHTGLKTDSIVMSGQIAFDLAKTLTDGWKWSIVEFSEYKRTEARFCTSEAQLRGFLGGRFDNPEQKTVFAEQLCNAYCLDKVARLGIRLDGSTNGKIQFTYKAVERKYVQGDILHNFNGSDYRVMEKFSARNLLLMDVNKGNMLVAIGTGTYTRYPKDEIPMEDNQTIAIEWDHGVYLGATPSGIDFGLLREKYGEVREVENLSDFRTQQSDIFLFYKKIAESPLLETSVKEAAMNAMYDIFMTGREEVFRENLDSGKYDQRFLGTEDLHKEKVR</sequence>
<dbReference type="AlphaFoldDB" id="A0A1M7HLG5"/>
<reference evidence="1 2" key="1">
    <citation type="submission" date="2016-11" db="EMBL/GenBank/DDBJ databases">
        <authorList>
            <person name="Jaros S."/>
            <person name="Januszkiewicz K."/>
            <person name="Wedrychowicz H."/>
        </authorList>
    </citation>
    <scope>NUCLEOTIDE SEQUENCE [LARGE SCALE GENOMIC DNA]</scope>
    <source>
        <strain evidence="1 2">DSM 15930</strain>
    </source>
</reference>
<keyword evidence="2" id="KW-1185">Reference proteome</keyword>
<dbReference type="OrthoDB" id="1913757at2"/>
<protein>
    <submittedName>
        <fullName evidence="1">Uncharacterized protein</fullName>
    </submittedName>
</protein>
<dbReference type="EMBL" id="FRCP01000008">
    <property type="protein sequence ID" value="SHM29268.1"/>
    <property type="molecule type" value="Genomic_DNA"/>
</dbReference>
<evidence type="ECO:0000313" key="1">
    <source>
        <dbReference type="EMBL" id="SHM29268.1"/>
    </source>
</evidence>
<dbReference type="STRING" id="1120996.SAMN02746066_01440"/>
<proteinExistence type="predicted"/>
<evidence type="ECO:0000313" key="2">
    <source>
        <dbReference type="Proteomes" id="UP000184038"/>
    </source>
</evidence>